<keyword evidence="1" id="KW-0472">Membrane</keyword>
<keyword evidence="1" id="KW-0812">Transmembrane</keyword>
<evidence type="ECO:0000313" key="2">
    <source>
        <dbReference type="EMBL" id="CAD8891344.1"/>
    </source>
</evidence>
<organism evidence="2">
    <name type="scientific">Corethron hystrix</name>
    <dbReference type="NCBI Taxonomy" id="216773"/>
    <lineage>
        <taxon>Eukaryota</taxon>
        <taxon>Sar</taxon>
        <taxon>Stramenopiles</taxon>
        <taxon>Ochrophyta</taxon>
        <taxon>Bacillariophyta</taxon>
        <taxon>Coscinodiscophyceae</taxon>
        <taxon>Corethrophycidae</taxon>
        <taxon>Corethrales</taxon>
        <taxon>Corethraceae</taxon>
        <taxon>Corethron</taxon>
    </lineage>
</organism>
<evidence type="ECO:0000256" key="1">
    <source>
        <dbReference type="SAM" id="Phobius"/>
    </source>
</evidence>
<dbReference type="AlphaFoldDB" id="A0A7S1BN76"/>
<gene>
    <name evidence="2" type="ORF">CHYS00102_LOCUS18550</name>
</gene>
<dbReference type="EMBL" id="HBFR01025786">
    <property type="protein sequence ID" value="CAD8891344.1"/>
    <property type="molecule type" value="Transcribed_RNA"/>
</dbReference>
<sequence>MNIAGHWLDVTSICVGILGVIVAIAVFFGLRYACDVWRRASQICDYEHMRMERIPEEDCYKELDQKCGTKLVPELQLLNGYHSHPEVKDKHKLLSLGDYLSTLRPVGDKKLTEELDVILGKALILSLGPKIGYAALPALGLIPNSLKDGGMGALTSLISSAGIEDPKFAHLASMSTTYGVKTLGGISMMTLAGTADVGAAIAVDSYKNDMNKSDEPSTVEETVKLGGTKTKNNAPDSIPNTFIMPIHYNKAIFAMELATINELDHLEKQKYNPHEVEVSVPVPVEEVTLPDLHWGHGKVARTHSKREIIENRLISILLNRLSFNNMKNEFPVRKNDKPGTFGIKMEEDGDLITTPETFIGALQNLGHTIKCHACSRTTTFGLALCVKNKHGTFSSVPLGLRVRSGLQDKHGNPVPAFLTHSSIDLDIKGPTVNGLVQFYQNIEGFSGWDSGDYPDIPWAFEGCKRSLDACKAVRAAMFVGTFLNSVGDKMNLPFGGYGTTGVCNDSVAAVELAVNGSTDVHPCIAVGGWYSHVVRRAKAFYDDVKSKPNVSKDYIDDVKKAYDAVKNLPNDVQPMPGMMCDIARRMIASLPDSPHFEEMRIGREMCEEIIAEYEQF</sequence>
<proteinExistence type="predicted"/>
<reference evidence="2" key="1">
    <citation type="submission" date="2021-01" db="EMBL/GenBank/DDBJ databases">
        <authorList>
            <person name="Corre E."/>
            <person name="Pelletier E."/>
            <person name="Niang G."/>
            <person name="Scheremetjew M."/>
            <person name="Finn R."/>
            <person name="Kale V."/>
            <person name="Holt S."/>
            <person name="Cochrane G."/>
            <person name="Meng A."/>
            <person name="Brown T."/>
            <person name="Cohen L."/>
        </authorList>
    </citation>
    <scope>NUCLEOTIDE SEQUENCE</scope>
    <source>
        <strain evidence="2">308</strain>
    </source>
</reference>
<name>A0A7S1BN76_9STRA</name>
<protein>
    <submittedName>
        <fullName evidence="2">Uncharacterized protein</fullName>
    </submittedName>
</protein>
<keyword evidence="1" id="KW-1133">Transmembrane helix</keyword>
<accession>A0A7S1BN76</accession>
<feature type="transmembrane region" description="Helical" evidence="1">
    <location>
        <begin position="7"/>
        <end position="30"/>
    </location>
</feature>